<evidence type="ECO:0000313" key="2">
    <source>
        <dbReference type="EMBL" id="WDR04088.1"/>
    </source>
</evidence>
<feature type="chain" id="PRO_5046211942" evidence="1">
    <location>
        <begin position="30"/>
        <end position="122"/>
    </location>
</feature>
<dbReference type="EMBL" id="CP118246">
    <property type="protein sequence ID" value="WDR04088.1"/>
    <property type="molecule type" value="Genomic_DNA"/>
</dbReference>
<sequence>MPQPANLCAMRRIIALALIATAAVSTASAQSYVGNWGCTANGITAGMLSIYGDGYGFASSSFGDKSSGIGAITGYTDGVGFADGPLVANAGIVAGRLVNDPARGPSMQLESSSAIVMVCTRR</sequence>
<dbReference type="Proteomes" id="UP001220530">
    <property type="component" value="Chromosome"/>
</dbReference>
<keyword evidence="3" id="KW-1185">Reference proteome</keyword>
<organism evidence="2 3">
    <name type="scientific">Devosia algicola</name>
    <dbReference type="NCBI Taxonomy" id="3026418"/>
    <lineage>
        <taxon>Bacteria</taxon>
        <taxon>Pseudomonadati</taxon>
        <taxon>Pseudomonadota</taxon>
        <taxon>Alphaproteobacteria</taxon>
        <taxon>Hyphomicrobiales</taxon>
        <taxon>Devosiaceae</taxon>
        <taxon>Devosia</taxon>
    </lineage>
</organism>
<dbReference type="RefSeq" id="WP_282220473.1">
    <property type="nucleotide sequence ID" value="NZ_CP118246.1"/>
</dbReference>
<evidence type="ECO:0000256" key="1">
    <source>
        <dbReference type="SAM" id="SignalP"/>
    </source>
</evidence>
<feature type="signal peptide" evidence="1">
    <location>
        <begin position="1"/>
        <end position="29"/>
    </location>
</feature>
<name>A0ABY7YRY0_9HYPH</name>
<protein>
    <submittedName>
        <fullName evidence="2">Uncharacterized protein</fullName>
    </submittedName>
</protein>
<accession>A0ABY7YRY0</accession>
<evidence type="ECO:0000313" key="3">
    <source>
        <dbReference type="Proteomes" id="UP001220530"/>
    </source>
</evidence>
<gene>
    <name evidence="2" type="ORF">PSQ19_08815</name>
</gene>
<reference evidence="2 3" key="1">
    <citation type="submission" date="2023-02" db="EMBL/GenBank/DDBJ databases">
        <title>Devosia algicola sp. nov., isolated from the phycosphere of marine algae.</title>
        <authorList>
            <person name="Kim J.M."/>
            <person name="Lee J.K."/>
            <person name="Choi B.J."/>
            <person name="Bayburt H."/>
            <person name="Jeon C.O."/>
        </authorList>
    </citation>
    <scope>NUCLEOTIDE SEQUENCE [LARGE SCALE GENOMIC DNA]</scope>
    <source>
        <strain evidence="2 3">G20-9</strain>
    </source>
</reference>
<proteinExistence type="predicted"/>
<keyword evidence="1" id="KW-0732">Signal</keyword>